<organism evidence="5 6">
    <name type="scientific">Smittium mucronatum</name>
    <dbReference type="NCBI Taxonomy" id="133383"/>
    <lineage>
        <taxon>Eukaryota</taxon>
        <taxon>Fungi</taxon>
        <taxon>Fungi incertae sedis</taxon>
        <taxon>Zoopagomycota</taxon>
        <taxon>Kickxellomycotina</taxon>
        <taxon>Harpellomycetes</taxon>
        <taxon>Harpellales</taxon>
        <taxon>Legeriomycetaceae</taxon>
        <taxon>Smittium</taxon>
    </lineage>
</organism>
<keyword evidence="3" id="KW-0067">ATP-binding</keyword>
<name>A0A1R0H4L9_9FUNG</name>
<dbReference type="EMBL" id="LSSL01000640">
    <property type="protein sequence ID" value="OLY84053.1"/>
    <property type="molecule type" value="Genomic_DNA"/>
</dbReference>
<dbReference type="Gene3D" id="3.40.50.300">
    <property type="entry name" value="P-loop containing nucleotide triphosphate hydrolases"/>
    <property type="match status" value="1"/>
</dbReference>
<evidence type="ECO:0000256" key="2">
    <source>
        <dbReference type="ARBA" id="ARBA00022741"/>
    </source>
</evidence>
<dbReference type="InterPro" id="IPR050168">
    <property type="entry name" value="AAA_ATPase_domain"/>
</dbReference>
<dbReference type="CDD" id="cd19481">
    <property type="entry name" value="RecA-like_protease"/>
    <property type="match status" value="1"/>
</dbReference>
<gene>
    <name evidence="5" type="ORF">AYI68_g1792</name>
</gene>
<dbReference type="SUPFAM" id="SSF52540">
    <property type="entry name" value="P-loop containing nucleoside triphosphate hydrolases"/>
    <property type="match status" value="1"/>
</dbReference>
<keyword evidence="5" id="KW-0132">Cell division</keyword>
<evidence type="ECO:0000313" key="5">
    <source>
        <dbReference type="EMBL" id="OLY84053.1"/>
    </source>
</evidence>
<proteinExistence type="inferred from homology"/>
<evidence type="ECO:0000256" key="1">
    <source>
        <dbReference type="ARBA" id="ARBA00006914"/>
    </source>
</evidence>
<keyword evidence="5" id="KW-0131">Cell cycle</keyword>
<dbReference type="InterPro" id="IPR027417">
    <property type="entry name" value="P-loop_NTPase"/>
</dbReference>
<feature type="domain" description="AAA+ ATPase" evidence="4">
    <location>
        <begin position="84"/>
        <end position="228"/>
    </location>
</feature>
<keyword evidence="6" id="KW-1185">Reference proteome</keyword>
<dbReference type="GO" id="GO:0005524">
    <property type="term" value="F:ATP binding"/>
    <property type="evidence" value="ECO:0007669"/>
    <property type="project" value="UniProtKB-KW"/>
</dbReference>
<dbReference type="STRING" id="133383.A0A1R0H4L9"/>
<reference evidence="5 6" key="1">
    <citation type="journal article" date="2016" name="Mol. Biol. Evol.">
        <title>Genome-Wide Survey of Gut Fungi (Harpellales) Reveals the First Horizontally Transferred Ubiquitin Gene from a Mosquito Host.</title>
        <authorList>
            <person name="Wang Y."/>
            <person name="White M.M."/>
            <person name="Kvist S."/>
            <person name="Moncalvo J.M."/>
        </authorList>
    </citation>
    <scope>NUCLEOTIDE SEQUENCE [LARGE SCALE GENOMIC DNA]</scope>
    <source>
        <strain evidence="5 6">ALG-7-W6</strain>
    </source>
</reference>
<comment type="caution">
    <text evidence="5">The sequence shown here is derived from an EMBL/GenBank/DDBJ whole genome shotgun (WGS) entry which is preliminary data.</text>
</comment>
<dbReference type="InterPro" id="IPR003593">
    <property type="entry name" value="AAA+_ATPase"/>
</dbReference>
<dbReference type="PANTHER" id="PTHR23077:SF171">
    <property type="entry name" value="NUCLEAR VALOSIN-CONTAINING PROTEIN-LIKE"/>
    <property type="match status" value="1"/>
</dbReference>
<dbReference type="SMART" id="SM00382">
    <property type="entry name" value="AAA"/>
    <property type="match status" value="1"/>
</dbReference>
<protein>
    <submittedName>
        <fullName evidence="5">Cell division cycle protein</fullName>
    </submittedName>
</protein>
<dbReference type="Pfam" id="PF00004">
    <property type="entry name" value="AAA"/>
    <property type="match status" value="1"/>
</dbReference>
<dbReference type="PANTHER" id="PTHR23077">
    <property type="entry name" value="AAA-FAMILY ATPASE"/>
    <property type="match status" value="1"/>
</dbReference>
<dbReference type="Proteomes" id="UP000187455">
    <property type="component" value="Unassembled WGS sequence"/>
</dbReference>
<dbReference type="AlphaFoldDB" id="A0A1R0H4L9"/>
<keyword evidence="2" id="KW-0547">Nucleotide-binding</keyword>
<dbReference type="GO" id="GO:0016887">
    <property type="term" value="F:ATP hydrolysis activity"/>
    <property type="evidence" value="ECO:0007669"/>
    <property type="project" value="InterPro"/>
</dbReference>
<dbReference type="GO" id="GO:0051301">
    <property type="term" value="P:cell division"/>
    <property type="evidence" value="ECO:0007669"/>
    <property type="project" value="UniProtKB-KW"/>
</dbReference>
<evidence type="ECO:0000313" key="6">
    <source>
        <dbReference type="Proteomes" id="UP000187455"/>
    </source>
</evidence>
<evidence type="ECO:0000259" key="4">
    <source>
        <dbReference type="SMART" id="SM00382"/>
    </source>
</evidence>
<dbReference type="InterPro" id="IPR003959">
    <property type="entry name" value="ATPase_AAA_core"/>
</dbReference>
<dbReference type="OrthoDB" id="5421at2759"/>
<dbReference type="Gene3D" id="1.10.8.60">
    <property type="match status" value="1"/>
</dbReference>
<comment type="similarity">
    <text evidence="1">Belongs to the AAA ATPase family.</text>
</comment>
<accession>A0A1R0H4L9</accession>
<evidence type="ECO:0000256" key="3">
    <source>
        <dbReference type="ARBA" id="ARBA00022840"/>
    </source>
</evidence>
<sequence length="271" mass="30368">MVDEYLKFSKPAELGQFNVVSYDYSWSDFGGYPAVIKNLQVWIDILNKPSFSNSLNLNNIKESSIPLESDYTNNATNLINGIDVPRGLLLYGPSGCGKSLLAKICSSLLNRKVIVLDLSHLYSEFWGQSEKFIRNLFENARNSIIIIDNIESVSINRSDTENGQLENTAESRVLSSLLNELDGVGNNYNLDTNEAPIVIATTNKFEQVDAALTRPGRFDRQVEISLPDQNDRLQILNLLISKVARSPNIDLEYISKMTDGYSGSQICKLFR</sequence>